<dbReference type="InterPro" id="IPR006328">
    <property type="entry name" value="2-HAD"/>
</dbReference>
<dbReference type="Pfam" id="PF00702">
    <property type="entry name" value="Hydrolase"/>
    <property type="match status" value="1"/>
</dbReference>
<dbReference type="InterPro" id="IPR036412">
    <property type="entry name" value="HAD-like_sf"/>
</dbReference>
<comment type="similarity">
    <text evidence="1">Belongs to the HAD-like hydrolase superfamily. S-2-haloalkanoic acid dehalogenase family.</text>
</comment>
<dbReference type="NCBIfam" id="TIGR01493">
    <property type="entry name" value="HAD-SF-IA-v2"/>
    <property type="match status" value="1"/>
</dbReference>
<keyword evidence="2" id="KW-0378">Hydrolase</keyword>
<sequence length="235" mass="25583">MSGTRVLERPEVLVFDVNETLIDIEALAPYFAEFFGDRDVLREWFGLLVTYSMTVTMSDCYLDFFSLGKATLQMLGEIHGVQLSADDVAALSGRMATMPAHPDVAQGLSQLRNDGYRLVALTNSPSRPGHPTPLENAGLAGYFERQLSVDTLRAFKPATLLYQHTAQELVVPPAACLMVAAHAWDTIGAQAGGFRGAFVARAGNAPLRAEGVHQPDFVARDLIDLAQQLTDAFEK</sequence>
<dbReference type="GO" id="GO:0019120">
    <property type="term" value="F:hydrolase activity, acting on acid halide bonds, in C-halide compounds"/>
    <property type="evidence" value="ECO:0007669"/>
    <property type="project" value="InterPro"/>
</dbReference>
<dbReference type="InterPro" id="IPR006439">
    <property type="entry name" value="HAD-SF_hydro_IA"/>
</dbReference>
<dbReference type="Gene3D" id="1.10.150.240">
    <property type="entry name" value="Putative phosphatase, domain 2"/>
    <property type="match status" value="1"/>
</dbReference>
<dbReference type="AlphaFoldDB" id="A0A7I7ZPJ5"/>
<evidence type="ECO:0000313" key="3">
    <source>
        <dbReference type="EMBL" id="TLH73657.1"/>
    </source>
</evidence>
<dbReference type="PANTHER" id="PTHR43316:SF3">
    <property type="entry name" value="HALOACID DEHALOGENASE, TYPE II (AFU_ORTHOLOGUE AFUA_2G07750)-RELATED"/>
    <property type="match status" value="1"/>
</dbReference>
<reference evidence="3 4" key="1">
    <citation type="submission" date="2018-01" db="EMBL/GenBank/DDBJ databases">
        <title>Comparative genomics of Mycobacterium mucogenicum and Mycobacterium neoaurum clade members emphasizing tRNA and non-coding RNA.</title>
        <authorList>
            <person name="Behra P.R.K."/>
            <person name="Pettersson B.M.F."/>
            <person name="Das S."/>
            <person name="Dasgupta S."/>
            <person name="Kirsebom L.A."/>
        </authorList>
    </citation>
    <scope>NUCLEOTIDE SEQUENCE [LARGE SCALE GENOMIC DNA]</scope>
    <source>
        <strain evidence="3 4">DSM 45104</strain>
    </source>
</reference>
<evidence type="ECO:0000256" key="2">
    <source>
        <dbReference type="ARBA" id="ARBA00022801"/>
    </source>
</evidence>
<accession>A0A7I7ZPJ5</accession>
<dbReference type="CDD" id="cd02588">
    <property type="entry name" value="HAD_L2-DEX"/>
    <property type="match status" value="1"/>
</dbReference>
<gene>
    <name evidence="3" type="ORF">C1S79_04520</name>
</gene>
<dbReference type="InterPro" id="IPR023198">
    <property type="entry name" value="PGP-like_dom2"/>
</dbReference>
<comment type="caution">
    <text evidence="3">The sequence shown here is derived from an EMBL/GenBank/DDBJ whole genome shotgun (WGS) entry which is preliminary data.</text>
</comment>
<dbReference type="EMBL" id="POTM01000013">
    <property type="protein sequence ID" value="TLH73657.1"/>
    <property type="molecule type" value="Genomic_DNA"/>
</dbReference>
<proteinExistence type="inferred from homology"/>
<evidence type="ECO:0000256" key="1">
    <source>
        <dbReference type="ARBA" id="ARBA00008106"/>
    </source>
</evidence>
<dbReference type="PRINTS" id="PR00413">
    <property type="entry name" value="HADHALOGNASE"/>
</dbReference>
<name>A0A7I7ZPJ5_9MYCO</name>
<evidence type="ECO:0000313" key="4">
    <source>
        <dbReference type="Proteomes" id="UP000309984"/>
    </source>
</evidence>
<dbReference type="InterPro" id="IPR023214">
    <property type="entry name" value="HAD_sf"/>
</dbReference>
<organism evidence="3 4">
    <name type="scientific">Mycolicibacterium phocaicum</name>
    <dbReference type="NCBI Taxonomy" id="319706"/>
    <lineage>
        <taxon>Bacteria</taxon>
        <taxon>Bacillati</taxon>
        <taxon>Actinomycetota</taxon>
        <taxon>Actinomycetes</taxon>
        <taxon>Mycobacteriales</taxon>
        <taxon>Mycobacteriaceae</taxon>
        <taxon>Mycolicibacterium</taxon>
    </lineage>
</organism>
<dbReference type="SUPFAM" id="SSF56784">
    <property type="entry name" value="HAD-like"/>
    <property type="match status" value="1"/>
</dbReference>
<dbReference type="Gene3D" id="3.40.50.1000">
    <property type="entry name" value="HAD superfamily/HAD-like"/>
    <property type="match status" value="1"/>
</dbReference>
<dbReference type="PANTHER" id="PTHR43316">
    <property type="entry name" value="HYDROLASE, HALOACID DELAHOGENASE-RELATED"/>
    <property type="match status" value="1"/>
</dbReference>
<dbReference type="SFLD" id="SFLDG01129">
    <property type="entry name" value="C1.5:_HAD__Beta-PGM__Phosphata"/>
    <property type="match status" value="1"/>
</dbReference>
<dbReference type="Proteomes" id="UP000309984">
    <property type="component" value="Unassembled WGS sequence"/>
</dbReference>
<protein>
    <submittedName>
        <fullName evidence="3">Haloacid dehalogenase type II</fullName>
    </submittedName>
</protein>
<keyword evidence="4" id="KW-1185">Reference proteome</keyword>
<dbReference type="InterPro" id="IPR051540">
    <property type="entry name" value="S-2-haloacid_dehalogenase"/>
</dbReference>
<dbReference type="SFLD" id="SFLDS00003">
    <property type="entry name" value="Haloacid_Dehalogenase"/>
    <property type="match status" value="1"/>
</dbReference>
<dbReference type="NCBIfam" id="TIGR01428">
    <property type="entry name" value="HAD_type_II"/>
    <property type="match status" value="1"/>
</dbReference>